<gene>
    <name evidence="2" type="ORF">CEY16_05320</name>
</gene>
<dbReference type="Gene3D" id="3.90.1200.10">
    <property type="match status" value="1"/>
</dbReference>
<dbReference type="AlphaFoldDB" id="A0A2I0QYI1"/>
<evidence type="ECO:0000313" key="2">
    <source>
        <dbReference type="EMBL" id="PKR79170.1"/>
    </source>
</evidence>
<sequence>MLDEIIDEALKQAGESSTARNIQSVSGGSINESYYVEMDQNQYFVKYHATAPAHFFEAEAKGLENIRSTDSIDTPEVLAYQDKPGQSFLVMEWMSGESTQETQSLLGERIAKMHLSHAEYHGLDQQTFIGDLPQPNQLCREWVDYYRTFRLERQLELGRERHRIADKREEKLIHLIDNLEKYIPHDIAPSYLHGDLWSGNWLPGPKGTPYVIDPSFLYGDRHFDLAFTEMFGGFTQDFYNAYNEIYPISSDYEVLKPIYQLYYSLVHLNMFGESYGGLVDRILKRYA</sequence>
<reference evidence="2 3" key="1">
    <citation type="submission" date="2017-06" db="EMBL/GenBank/DDBJ databases">
        <title>the draft geome sequence of Illustriluteabacillus marina B3227.</title>
        <authorList>
            <person name="He R.-H."/>
            <person name="Du Z.-J."/>
        </authorList>
    </citation>
    <scope>NUCLEOTIDE SEQUENCE [LARGE SCALE GENOMIC DNA]</scope>
    <source>
        <strain evidence="2 3">B3227</strain>
    </source>
</reference>
<accession>A0A2I0QYI1</accession>
<keyword evidence="3" id="KW-1185">Reference proteome</keyword>
<keyword evidence="1" id="KW-0808">Transferase</keyword>
<evidence type="ECO:0000313" key="3">
    <source>
        <dbReference type="Proteomes" id="UP000243524"/>
    </source>
</evidence>
<dbReference type="PANTHER" id="PTHR12149:SF8">
    <property type="entry name" value="PROTEIN-RIBULOSAMINE 3-KINASE"/>
    <property type="match status" value="1"/>
</dbReference>
<dbReference type="OrthoDB" id="5291879at2"/>
<keyword evidence="1 2" id="KW-0418">Kinase</keyword>
<dbReference type="RefSeq" id="WP_101330914.1">
    <property type="nucleotide sequence ID" value="NZ_PJNH01000001.1"/>
</dbReference>
<dbReference type="PANTHER" id="PTHR12149">
    <property type="entry name" value="FRUCTOSAMINE 3 KINASE-RELATED PROTEIN"/>
    <property type="match status" value="1"/>
</dbReference>
<proteinExistence type="inferred from homology"/>
<comment type="similarity">
    <text evidence="1">Belongs to the fructosamine kinase family.</text>
</comment>
<dbReference type="InterPro" id="IPR011009">
    <property type="entry name" value="Kinase-like_dom_sf"/>
</dbReference>
<dbReference type="InterPro" id="IPR016477">
    <property type="entry name" value="Fructo-/Ketosamine-3-kinase"/>
</dbReference>
<dbReference type="Proteomes" id="UP000243524">
    <property type="component" value="Unassembled WGS sequence"/>
</dbReference>
<name>A0A2I0QYI1_9BACI</name>
<evidence type="ECO:0000256" key="1">
    <source>
        <dbReference type="PIRNR" id="PIRNR006221"/>
    </source>
</evidence>
<protein>
    <submittedName>
        <fullName evidence="2">Fructosamine kinase</fullName>
    </submittedName>
</protein>
<dbReference type="EMBL" id="PJNH01000001">
    <property type="protein sequence ID" value="PKR79170.1"/>
    <property type="molecule type" value="Genomic_DNA"/>
</dbReference>
<dbReference type="PIRSF" id="PIRSF006221">
    <property type="entry name" value="Ketosamine-3-kinase"/>
    <property type="match status" value="1"/>
</dbReference>
<dbReference type="Pfam" id="PF03881">
    <property type="entry name" value="Fructosamin_kin"/>
    <property type="match status" value="1"/>
</dbReference>
<dbReference type="GO" id="GO:0016301">
    <property type="term" value="F:kinase activity"/>
    <property type="evidence" value="ECO:0007669"/>
    <property type="project" value="UniProtKB-UniRule"/>
</dbReference>
<dbReference type="Gene3D" id="3.30.200.20">
    <property type="entry name" value="Phosphorylase Kinase, domain 1"/>
    <property type="match status" value="1"/>
</dbReference>
<organism evidence="2 3">
    <name type="scientific">Halalkalibacillus sediminis</name>
    <dbReference type="NCBI Taxonomy" id="2018042"/>
    <lineage>
        <taxon>Bacteria</taxon>
        <taxon>Bacillati</taxon>
        <taxon>Bacillota</taxon>
        <taxon>Bacilli</taxon>
        <taxon>Bacillales</taxon>
        <taxon>Bacillaceae</taxon>
        <taxon>Halalkalibacillus</taxon>
    </lineage>
</organism>
<dbReference type="SUPFAM" id="SSF56112">
    <property type="entry name" value="Protein kinase-like (PK-like)"/>
    <property type="match status" value="1"/>
</dbReference>
<comment type="caution">
    <text evidence="2">The sequence shown here is derived from an EMBL/GenBank/DDBJ whole genome shotgun (WGS) entry which is preliminary data.</text>
</comment>